<gene>
    <name evidence="1" type="ORF">AVEN_213892_1</name>
</gene>
<protein>
    <submittedName>
        <fullName evidence="1">Uncharacterized protein</fullName>
    </submittedName>
</protein>
<sequence length="109" mass="13263">MDSFRTIDWNFRYHGQFQNYRLELSILWIVSKLSTVTINTMDSFKTIGWSYRYHGQFQNYRLELSIPWIVSKLSTGTFDTMDSFKTIDWNYRLFLNYILEERLWIVPPG</sequence>
<name>A0A4Y2KEM8_ARAVE</name>
<dbReference type="AlphaFoldDB" id="A0A4Y2KEM8"/>
<accession>A0A4Y2KEM8</accession>
<keyword evidence="2" id="KW-1185">Reference proteome</keyword>
<dbReference type="EMBL" id="BGPR01004493">
    <property type="protein sequence ID" value="GBN00206.1"/>
    <property type="molecule type" value="Genomic_DNA"/>
</dbReference>
<organism evidence="1 2">
    <name type="scientific">Araneus ventricosus</name>
    <name type="common">Orbweaver spider</name>
    <name type="synonym">Epeira ventricosa</name>
    <dbReference type="NCBI Taxonomy" id="182803"/>
    <lineage>
        <taxon>Eukaryota</taxon>
        <taxon>Metazoa</taxon>
        <taxon>Ecdysozoa</taxon>
        <taxon>Arthropoda</taxon>
        <taxon>Chelicerata</taxon>
        <taxon>Arachnida</taxon>
        <taxon>Araneae</taxon>
        <taxon>Araneomorphae</taxon>
        <taxon>Entelegynae</taxon>
        <taxon>Araneoidea</taxon>
        <taxon>Araneidae</taxon>
        <taxon>Araneus</taxon>
    </lineage>
</organism>
<comment type="caution">
    <text evidence="1">The sequence shown here is derived from an EMBL/GenBank/DDBJ whole genome shotgun (WGS) entry which is preliminary data.</text>
</comment>
<reference evidence="1 2" key="1">
    <citation type="journal article" date="2019" name="Sci. Rep.">
        <title>Orb-weaving spider Araneus ventricosus genome elucidates the spidroin gene catalogue.</title>
        <authorList>
            <person name="Kono N."/>
            <person name="Nakamura H."/>
            <person name="Ohtoshi R."/>
            <person name="Moran D.A.P."/>
            <person name="Shinohara A."/>
            <person name="Yoshida Y."/>
            <person name="Fujiwara M."/>
            <person name="Mori M."/>
            <person name="Tomita M."/>
            <person name="Arakawa K."/>
        </authorList>
    </citation>
    <scope>NUCLEOTIDE SEQUENCE [LARGE SCALE GENOMIC DNA]</scope>
</reference>
<dbReference type="Proteomes" id="UP000499080">
    <property type="component" value="Unassembled WGS sequence"/>
</dbReference>
<proteinExistence type="predicted"/>
<evidence type="ECO:0000313" key="2">
    <source>
        <dbReference type="Proteomes" id="UP000499080"/>
    </source>
</evidence>
<evidence type="ECO:0000313" key="1">
    <source>
        <dbReference type="EMBL" id="GBN00206.1"/>
    </source>
</evidence>